<evidence type="ECO:0000313" key="3">
    <source>
        <dbReference type="Proteomes" id="UP000184368"/>
    </source>
</evidence>
<accession>A0A1M5CR87</accession>
<evidence type="ECO:0008006" key="4">
    <source>
        <dbReference type="Google" id="ProtNLM"/>
    </source>
</evidence>
<dbReference type="InterPro" id="IPR028974">
    <property type="entry name" value="TSP_type-3_rpt"/>
</dbReference>
<dbReference type="SUPFAM" id="SSF56925">
    <property type="entry name" value="OMPA-like"/>
    <property type="match status" value="1"/>
</dbReference>
<proteinExistence type="predicted"/>
<dbReference type="SUPFAM" id="SSF103647">
    <property type="entry name" value="TSP type-3 repeat"/>
    <property type="match status" value="1"/>
</dbReference>
<reference evidence="2 3" key="1">
    <citation type="submission" date="2016-11" db="EMBL/GenBank/DDBJ databases">
        <authorList>
            <person name="Jaros S."/>
            <person name="Januszkiewicz K."/>
            <person name="Wedrychowicz H."/>
        </authorList>
    </citation>
    <scope>NUCLEOTIDE SEQUENCE [LARGE SCALE GENOMIC DNA]</scope>
    <source>
        <strain evidence="2 3">DSM 26897</strain>
    </source>
</reference>
<name>A0A1M5CR87_9BACT</name>
<evidence type="ECO:0000313" key="2">
    <source>
        <dbReference type="EMBL" id="SHF57265.1"/>
    </source>
</evidence>
<gene>
    <name evidence="2" type="ORF">SAMN05444008_109182</name>
</gene>
<dbReference type="GO" id="GO:0005509">
    <property type="term" value="F:calcium ion binding"/>
    <property type="evidence" value="ECO:0007669"/>
    <property type="project" value="InterPro"/>
</dbReference>
<dbReference type="Gene3D" id="4.10.1080.10">
    <property type="entry name" value="TSP type-3 repeat"/>
    <property type="match status" value="1"/>
</dbReference>
<dbReference type="EMBL" id="FQUO01000009">
    <property type="protein sequence ID" value="SHF57265.1"/>
    <property type="molecule type" value="Genomic_DNA"/>
</dbReference>
<dbReference type="STRING" id="1302690.BUE76_08410"/>
<dbReference type="Proteomes" id="UP000184368">
    <property type="component" value="Unassembled WGS sequence"/>
</dbReference>
<feature type="region of interest" description="Disordered" evidence="1">
    <location>
        <begin position="345"/>
        <end position="390"/>
    </location>
</feature>
<dbReference type="AlphaFoldDB" id="A0A1M5CR87"/>
<organism evidence="2 3">
    <name type="scientific">Cnuella takakiae</name>
    <dbReference type="NCBI Taxonomy" id="1302690"/>
    <lineage>
        <taxon>Bacteria</taxon>
        <taxon>Pseudomonadati</taxon>
        <taxon>Bacteroidota</taxon>
        <taxon>Chitinophagia</taxon>
        <taxon>Chitinophagales</taxon>
        <taxon>Chitinophagaceae</taxon>
        <taxon>Cnuella</taxon>
    </lineage>
</organism>
<evidence type="ECO:0000256" key="1">
    <source>
        <dbReference type="SAM" id="MobiDB-lite"/>
    </source>
</evidence>
<protein>
    <recommendedName>
        <fullName evidence="4">OmpA family protein</fullName>
    </recommendedName>
</protein>
<dbReference type="InterPro" id="IPR011250">
    <property type="entry name" value="OMP/PagP_B-barrel"/>
</dbReference>
<sequence>MLLLASLLCITHTNAQRNGSVYYDSTYVRSRNQPQYRSFLAGTSHYPAPLRSQWELGVKTGSMMVMGDVGGELVKPSFGMHLRKALNYTYSVRLSYTYGQTEGIGADMKNSYQLNPAWDGYNGKHVFYNYQTTTNDLALEGIAVLDNVKFHRSNRNLRLYVLAGVGLTTYQTRVNKLDAAGRLYNFRPVLNTIGKKSKHQIREEVRAILDDSYETAAENDGNTKPKVFGVTAMPLAHFGVGLAFKLNNRLNLALEERFTLTSSDLLDGNQWEDSEVGPPFKTRSRDALNFLSLGLNVNLGRKATEPLWWINPLQYPYSELRNPQQMRLPRVVLPDADGDGITDQFDLEQTPAGVPVDQRGVSRDSDGDGVPDAIDKEPMTPTQCQPVNKDGVGKCPCPEDCLPRK</sequence>
<keyword evidence="3" id="KW-1185">Reference proteome</keyword>